<dbReference type="SUPFAM" id="SSF46458">
    <property type="entry name" value="Globin-like"/>
    <property type="match status" value="1"/>
</dbReference>
<dbReference type="InterPro" id="IPR009050">
    <property type="entry name" value="Globin-like_sf"/>
</dbReference>
<evidence type="ECO:0000313" key="2">
    <source>
        <dbReference type="Proteomes" id="UP001220610"/>
    </source>
</evidence>
<organism evidence="1 2">
    <name type="scientific">Candidatus Pseudobacter hemicellulosilyticus</name>
    <dbReference type="NCBI Taxonomy" id="3121375"/>
    <lineage>
        <taxon>Bacteria</taxon>
        <taxon>Pseudomonadati</taxon>
        <taxon>Bacteroidota</taxon>
        <taxon>Chitinophagia</taxon>
        <taxon>Chitinophagales</taxon>
        <taxon>Chitinophagaceae</taxon>
        <taxon>Pseudobacter</taxon>
    </lineage>
</organism>
<dbReference type="InterPro" id="IPR012292">
    <property type="entry name" value="Globin/Proto"/>
</dbReference>
<name>A0AAJ5WPU2_9BACT</name>
<proteinExistence type="predicted"/>
<dbReference type="CDD" id="cd08916">
    <property type="entry name" value="TrHb3_P"/>
    <property type="match status" value="1"/>
</dbReference>
<dbReference type="Gene3D" id="1.10.490.10">
    <property type="entry name" value="Globins"/>
    <property type="match status" value="1"/>
</dbReference>
<sequence>MKPAIQNREDVITLIDAFYRKARKDELIGPIFQEVIGSNWDRHMPIMYDFWEGILFHTDQYAGNPMQVHQQLNRRIPLQAAHFDRWKQLFLDTTRELFEGPKAELAMQRAVSIATMMQIKLATGGQ</sequence>
<protein>
    <submittedName>
        <fullName evidence="1">Group III truncated hemoglobin</fullName>
    </submittedName>
</protein>
<dbReference type="EMBL" id="CP119311">
    <property type="protein sequence ID" value="WEK35951.1"/>
    <property type="molecule type" value="Genomic_DNA"/>
</dbReference>
<dbReference type="GO" id="GO:0020037">
    <property type="term" value="F:heme binding"/>
    <property type="evidence" value="ECO:0007669"/>
    <property type="project" value="InterPro"/>
</dbReference>
<dbReference type="GO" id="GO:0019825">
    <property type="term" value="F:oxygen binding"/>
    <property type="evidence" value="ECO:0007669"/>
    <property type="project" value="InterPro"/>
</dbReference>
<accession>A0AAJ5WPU2</accession>
<dbReference type="AlphaFoldDB" id="A0AAJ5WPU2"/>
<reference evidence="1" key="1">
    <citation type="submission" date="2023-03" db="EMBL/GenBank/DDBJ databases">
        <title>Andean soil-derived lignocellulolytic bacterial consortium as a source of novel taxa and putative plastic-active enzymes.</title>
        <authorList>
            <person name="Diaz-Garcia L."/>
            <person name="Chuvochina M."/>
            <person name="Feuerriegel G."/>
            <person name="Bunk B."/>
            <person name="Sproer C."/>
            <person name="Streit W.R."/>
            <person name="Rodriguez L.M."/>
            <person name="Overmann J."/>
            <person name="Jimenez D.J."/>
        </authorList>
    </citation>
    <scope>NUCLEOTIDE SEQUENCE</scope>
    <source>
        <strain evidence="1">MAG 7</strain>
    </source>
</reference>
<gene>
    <name evidence="1" type="ORF">P0Y53_00435</name>
</gene>
<evidence type="ECO:0000313" key="1">
    <source>
        <dbReference type="EMBL" id="WEK35951.1"/>
    </source>
</evidence>
<dbReference type="Proteomes" id="UP001220610">
    <property type="component" value="Chromosome"/>
</dbReference>